<evidence type="ECO:0000313" key="1">
    <source>
        <dbReference type="EMBL" id="KAL3311990.1"/>
    </source>
</evidence>
<dbReference type="AlphaFoldDB" id="A0ABD2PX37"/>
<feature type="non-terminal residue" evidence="1">
    <location>
        <position position="133"/>
    </location>
</feature>
<reference evidence="1 2" key="1">
    <citation type="submission" date="2024-11" db="EMBL/GenBank/DDBJ databases">
        <title>Adaptive evolution of stress response genes in parasites aligns with host niche diversity.</title>
        <authorList>
            <person name="Hahn C."/>
            <person name="Resl P."/>
        </authorList>
    </citation>
    <scope>NUCLEOTIDE SEQUENCE [LARGE SCALE GENOMIC DNA]</scope>
    <source>
        <strain evidence="1">EGGRZ-B1_66</strain>
        <tissue evidence="1">Body</tissue>
    </source>
</reference>
<gene>
    <name evidence="1" type="ORF">Ciccas_009426</name>
</gene>
<keyword evidence="2" id="KW-1185">Reference proteome</keyword>
<organism evidence="1 2">
    <name type="scientific">Cichlidogyrus casuarinus</name>
    <dbReference type="NCBI Taxonomy" id="1844966"/>
    <lineage>
        <taxon>Eukaryota</taxon>
        <taxon>Metazoa</taxon>
        <taxon>Spiralia</taxon>
        <taxon>Lophotrochozoa</taxon>
        <taxon>Platyhelminthes</taxon>
        <taxon>Monogenea</taxon>
        <taxon>Monopisthocotylea</taxon>
        <taxon>Dactylogyridea</taxon>
        <taxon>Ancyrocephalidae</taxon>
        <taxon>Cichlidogyrus</taxon>
    </lineage>
</organism>
<accession>A0ABD2PX37</accession>
<evidence type="ECO:0000313" key="2">
    <source>
        <dbReference type="Proteomes" id="UP001626550"/>
    </source>
</evidence>
<proteinExistence type="predicted"/>
<protein>
    <submittedName>
        <fullName evidence="1">Uncharacterized protein</fullName>
    </submittedName>
</protein>
<dbReference type="EMBL" id="JBJKFK010001923">
    <property type="protein sequence ID" value="KAL3311990.1"/>
    <property type="molecule type" value="Genomic_DNA"/>
</dbReference>
<dbReference type="Proteomes" id="UP001626550">
    <property type="component" value="Unassembled WGS sequence"/>
</dbReference>
<sequence length="133" mass="14972">MGLLKWFNEKKAKGELDDKISFTASQTASSVASDYFFKINERVEVFLAEIEAVSRQTNNLGYFPPDLARSAASLDPFAALAIIKSLLLHDVQITNQCLSQLSLPKIKAEYSVFKRVLKNKPVDYDAQKWNLAE</sequence>
<comment type="caution">
    <text evidence="1">The sequence shown here is derived from an EMBL/GenBank/DDBJ whole genome shotgun (WGS) entry which is preliminary data.</text>
</comment>
<name>A0ABD2PX37_9PLAT</name>